<sequence length="119" mass="13742">MIAAGPCIKLTTFSLTDRKLRQLFYWYQQHKGEILPTYQKLLSRLVNIDITKLRYSEKIAWIKALGAAKKTWKKYKLVNDKKQPLITKFFKDNEAGNLCQQPPHTSPDAGNACTLHFDS</sequence>
<dbReference type="EMBL" id="JATAAI010000009">
    <property type="protein sequence ID" value="KAK1743301.1"/>
    <property type="molecule type" value="Genomic_DNA"/>
</dbReference>
<gene>
    <name evidence="3" type="ORF">QTG54_003197</name>
    <name evidence="2" type="ORF">QTG54_005922</name>
    <name evidence="1" type="ORF">QTG54_016918</name>
</gene>
<accession>A0AAD8XRP9</accession>
<name>A0AAD8XRP9_9STRA</name>
<evidence type="ECO:0000313" key="3">
    <source>
        <dbReference type="EMBL" id="KAK1746590.1"/>
    </source>
</evidence>
<evidence type="ECO:0000313" key="1">
    <source>
        <dbReference type="EMBL" id="KAK1732383.1"/>
    </source>
</evidence>
<reference evidence="1" key="1">
    <citation type="submission" date="2023-06" db="EMBL/GenBank/DDBJ databases">
        <title>Survivors Of The Sea: Transcriptome response of Skeletonema marinoi to long-term dormancy.</title>
        <authorList>
            <person name="Pinder M.I.M."/>
            <person name="Kourtchenko O."/>
            <person name="Robertson E.K."/>
            <person name="Larsson T."/>
            <person name="Maumus F."/>
            <person name="Osuna-Cruz C.M."/>
            <person name="Vancaester E."/>
            <person name="Stenow R."/>
            <person name="Vandepoele K."/>
            <person name="Ploug H."/>
            <person name="Bruchert V."/>
            <person name="Godhe A."/>
            <person name="Topel M."/>
        </authorList>
    </citation>
    <scope>NUCLEOTIDE SEQUENCE</scope>
    <source>
        <strain evidence="1">R05AC</strain>
    </source>
</reference>
<evidence type="ECO:0000313" key="4">
    <source>
        <dbReference type="Proteomes" id="UP001224775"/>
    </source>
</evidence>
<keyword evidence="4" id="KW-1185">Reference proteome</keyword>
<dbReference type="EMBL" id="JATAAI010000004">
    <property type="protein sequence ID" value="KAK1746590.1"/>
    <property type="molecule type" value="Genomic_DNA"/>
</dbReference>
<dbReference type="EMBL" id="JATAAI010000068">
    <property type="protein sequence ID" value="KAK1732383.1"/>
    <property type="molecule type" value="Genomic_DNA"/>
</dbReference>
<evidence type="ECO:0000313" key="2">
    <source>
        <dbReference type="EMBL" id="KAK1743301.1"/>
    </source>
</evidence>
<dbReference type="Proteomes" id="UP001224775">
    <property type="component" value="Unassembled WGS sequence"/>
</dbReference>
<organism evidence="1 4">
    <name type="scientific">Skeletonema marinoi</name>
    <dbReference type="NCBI Taxonomy" id="267567"/>
    <lineage>
        <taxon>Eukaryota</taxon>
        <taxon>Sar</taxon>
        <taxon>Stramenopiles</taxon>
        <taxon>Ochrophyta</taxon>
        <taxon>Bacillariophyta</taxon>
        <taxon>Coscinodiscophyceae</taxon>
        <taxon>Thalassiosirophycidae</taxon>
        <taxon>Thalassiosirales</taxon>
        <taxon>Skeletonemataceae</taxon>
        <taxon>Skeletonema</taxon>
        <taxon>Skeletonema marinoi-dohrnii complex</taxon>
    </lineage>
</organism>
<protein>
    <submittedName>
        <fullName evidence="1">Uncharacterized protein</fullName>
    </submittedName>
</protein>
<proteinExistence type="predicted"/>
<dbReference type="AlphaFoldDB" id="A0AAD8XRP9"/>
<comment type="caution">
    <text evidence="1">The sequence shown here is derived from an EMBL/GenBank/DDBJ whole genome shotgun (WGS) entry which is preliminary data.</text>
</comment>